<dbReference type="SUPFAM" id="SSF51445">
    <property type="entry name" value="(Trans)glycosidases"/>
    <property type="match status" value="1"/>
</dbReference>
<proteinExistence type="predicted"/>
<organism evidence="4 5">
    <name type="scientific">Camelus dromedarius</name>
    <name type="common">Dromedary</name>
    <name type="synonym">Arabian camel</name>
    <dbReference type="NCBI Taxonomy" id="9838"/>
    <lineage>
        <taxon>Eukaryota</taxon>
        <taxon>Metazoa</taxon>
        <taxon>Chordata</taxon>
        <taxon>Craniata</taxon>
        <taxon>Vertebrata</taxon>
        <taxon>Euteleostomi</taxon>
        <taxon>Mammalia</taxon>
        <taxon>Eutheria</taxon>
        <taxon>Laurasiatheria</taxon>
        <taxon>Artiodactyla</taxon>
        <taxon>Tylopoda</taxon>
        <taxon>Camelidae</taxon>
        <taxon>Camelus</taxon>
    </lineage>
</organism>
<evidence type="ECO:0000256" key="2">
    <source>
        <dbReference type="SAM" id="Phobius"/>
    </source>
</evidence>
<comment type="caution">
    <text evidence="4">The sequence shown here is derived from an EMBL/GenBank/DDBJ whole genome shotgun (WGS) entry which is preliminary data.</text>
</comment>
<keyword evidence="2" id="KW-0812">Transmembrane</keyword>
<keyword evidence="2" id="KW-1133">Transmembrane helix</keyword>
<dbReference type="PROSITE" id="PS51910">
    <property type="entry name" value="GH18_2"/>
    <property type="match status" value="1"/>
</dbReference>
<feature type="transmembrane region" description="Helical" evidence="2">
    <location>
        <begin position="79"/>
        <end position="97"/>
    </location>
</feature>
<dbReference type="InterPro" id="IPR029070">
    <property type="entry name" value="Chitinase_insertion_sf"/>
</dbReference>
<dbReference type="Proteomes" id="UP000299084">
    <property type="component" value="Unassembled WGS sequence"/>
</dbReference>
<dbReference type="InterPro" id="IPR001223">
    <property type="entry name" value="Glyco_hydro18_cat"/>
</dbReference>
<name>A0A5N4DRT4_CAMDR</name>
<protein>
    <submittedName>
        <fullName evidence="4">Acidic mammalian chitinase</fullName>
    </submittedName>
</protein>
<evidence type="ECO:0000259" key="3">
    <source>
        <dbReference type="PROSITE" id="PS51910"/>
    </source>
</evidence>
<feature type="non-terminal residue" evidence="4">
    <location>
        <position position="1"/>
    </location>
</feature>
<dbReference type="Gene3D" id="3.10.50.10">
    <property type="match status" value="1"/>
</dbReference>
<keyword evidence="5" id="KW-1185">Reference proteome</keyword>
<keyword evidence="2" id="KW-0472">Membrane</keyword>
<dbReference type="InterPro" id="IPR017853">
    <property type="entry name" value="GH"/>
</dbReference>
<dbReference type="Gene3D" id="3.20.20.80">
    <property type="entry name" value="Glycosidases"/>
    <property type="match status" value="1"/>
</dbReference>
<evidence type="ECO:0000313" key="4">
    <source>
        <dbReference type="EMBL" id="KAB1273841.1"/>
    </source>
</evidence>
<feature type="compositionally biased region" description="Pro residues" evidence="1">
    <location>
        <begin position="1"/>
        <end position="13"/>
    </location>
</feature>
<dbReference type="AlphaFoldDB" id="A0A5N4DRT4"/>
<gene>
    <name evidence="4" type="ORF">Cadr_000010905</name>
</gene>
<feature type="domain" description="GH18" evidence="3">
    <location>
        <begin position="1"/>
        <end position="103"/>
    </location>
</feature>
<feature type="region of interest" description="Disordered" evidence="1">
    <location>
        <begin position="1"/>
        <end position="22"/>
    </location>
</feature>
<evidence type="ECO:0000256" key="1">
    <source>
        <dbReference type="SAM" id="MobiDB-lite"/>
    </source>
</evidence>
<reference evidence="4 5" key="1">
    <citation type="journal article" date="2019" name="Mol. Ecol. Resour.">
        <title>Improving Illumina assemblies with Hi-C and long reads: an example with the North African dromedary.</title>
        <authorList>
            <person name="Elbers J.P."/>
            <person name="Rogers M.F."/>
            <person name="Perelman P.L."/>
            <person name="Proskuryakova A.A."/>
            <person name="Serdyukova N.A."/>
            <person name="Johnson W.E."/>
            <person name="Horin P."/>
            <person name="Corander J."/>
            <person name="Murphy D."/>
            <person name="Burger P.A."/>
        </authorList>
    </citation>
    <scope>NUCLEOTIDE SEQUENCE [LARGE SCALE GENOMIC DNA]</scope>
    <source>
        <strain evidence="4">Drom800</strain>
        <tissue evidence="4">Blood</tissue>
    </source>
</reference>
<dbReference type="GO" id="GO:0005975">
    <property type="term" value="P:carbohydrate metabolic process"/>
    <property type="evidence" value="ECO:0007669"/>
    <property type="project" value="InterPro"/>
</dbReference>
<evidence type="ECO:0000313" key="5">
    <source>
        <dbReference type="Proteomes" id="UP000299084"/>
    </source>
</evidence>
<dbReference type="EMBL" id="JWIN03000009">
    <property type="protein sequence ID" value="KAB1273841.1"/>
    <property type="molecule type" value="Genomic_DNA"/>
</dbReference>
<sequence>VPGPYPCHDPGPPGSWESYTGENRHLYKHPTDTGGNANLNIDYTKSYWKDNEAPAEKLMVGFPASGHTSILSNPPNMKFMLLPLALAFLGPVLGSLGSGPTMW</sequence>
<accession>A0A5N4DRT4</accession>